<dbReference type="GO" id="GO:0008330">
    <property type="term" value="F:protein tyrosine/threonine phosphatase activity"/>
    <property type="evidence" value="ECO:0007669"/>
    <property type="project" value="TreeGrafter"/>
</dbReference>
<evidence type="ECO:0000259" key="7">
    <source>
        <dbReference type="PROSITE" id="PS50056"/>
    </source>
</evidence>
<dbReference type="PANTHER" id="PTHR10159:SF511">
    <property type="entry name" value="DUAL SPECIFICITY PROTEIN PHOSPHATASE 1"/>
    <property type="match status" value="1"/>
</dbReference>
<dbReference type="eggNOG" id="KOG1716">
    <property type="taxonomic scope" value="Eukaryota"/>
</dbReference>
<dbReference type="GeneID" id="7838272"/>
<dbReference type="SUPFAM" id="SSF52799">
    <property type="entry name" value="(Phosphotyrosine protein) phosphatases II"/>
    <property type="match status" value="1"/>
</dbReference>
<dbReference type="InterPro" id="IPR029021">
    <property type="entry name" value="Prot-tyrosine_phosphatase-like"/>
</dbReference>
<dbReference type="SMR" id="I7M1B3"/>
<comment type="catalytic activity">
    <reaction evidence="4">
        <text>O-phospho-L-threonyl-[protein] + H2O = L-threonyl-[protein] + phosphate</text>
        <dbReference type="Rhea" id="RHEA:47004"/>
        <dbReference type="Rhea" id="RHEA-COMP:11060"/>
        <dbReference type="Rhea" id="RHEA-COMP:11605"/>
        <dbReference type="ChEBI" id="CHEBI:15377"/>
        <dbReference type="ChEBI" id="CHEBI:30013"/>
        <dbReference type="ChEBI" id="CHEBI:43474"/>
        <dbReference type="ChEBI" id="CHEBI:61977"/>
        <dbReference type="EC" id="3.1.3.16"/>
    </reaction>
</comment>
<dbReference type="RefSeq" id="XP_001016240.2">
    <property type="nucleotide sequence ID" value="XM_001016240.2"/>
</dbReference>
<dbReference type="FunFam" id="3.90.190.10:FF:000004">
    <property type="entry name" value="Protein phosphatase Slingshot homolog 2"/>
    <property type="match status" value="1"/>
</dbReference>
<dbReference type="STRING" id="312017.I7M1B3"/>
<dbReference type="Pfam" id="PF00782">
    <property type="entry name" value="DSPc"/>
    <property type="match status" value="1"/>
</dbReference>
<dbReference type="FunCoup" id="I7M1B3">
    <property type="interactions" value="10"/>
</dbReference>
<dbReference type="GO" id="GO:0017017">
    <property type="term" value="F:MAP kinase tyrosine/serine/threonine phosphatase activity"/>
    <property type="evidence" value="ECO:0007669"/>
    <property type="project" value="TreeGrafter"/>
</dbReference>
<dbReference type="EMBL" id="GG662699">
    <property type="protein sequence ID" value="EAR95995.2"/>
    <property type="molecule type" value="Genomic_DNA"/>
</dbReference>
<keyword evidence="3" id="KW-0904">Protein phosphatase</keyword>
<evidence type="ECO:0000259" key="6">
    <source>
        <dbReference type="PROSITE" id="PS50054"/>
    </source>
</evidence>
<evidence type="ECO:0000313" key="9">
    <source>
        <dbReference type="Proteomes" id="UP000009168"/>
    </source>
</evidence>
<protein>
    <submittedName>
        <fullName evidence="8">Tyrosine phosphatase</fullName>
    </submittedName>
</protein>
<dbReference type="PROSITE" id="PS00383">
    <property type="entry name" value="TYR_PHOSPHATASE_1"/>
    <property type="match status" value="1"/>
</dbReference>
<name>I7M1B3_TETTS</name>
<evidence type="ECO:0000256" key="4">
    <source>
        <dbReference type="ARBA" id="ARBA00048336"/>
    </source>
</evidence>
<dbReference type="Proteomes" id="UP000009168">
    <property type="component" value="Unassembled WGS sequence"/>
</dbReference>
<dbReference type="GO" id="GO:0005737">
    <property type="term" value="C:cytoplasm"/>
    <property type="evidence" value="ECO:0007669"/>
    <property type="project" value="TreeGrafter"/>
</dbReference>
<dbReference type="PROSITE" id="PS50054">
    <property type="entry name" value="TYR_PHOSPHATASE_DUAL"/>
    <property type="match status" value="1"/>
</dbReference>
<organism evidence="8 9">
    <name type="scientific">Tetrahymena thermophila (strain SB210)</name>
    <dbReference type="NCBI Taxonomy" id="312017"/>
    <lineage>
        <taxon>Eukaryota</taxon>
        <taxon>Sar</taxon>
        <taxon>Alveolata</taxon>
        <taxon>Ciliophora</taxon>
        <taxon>Intramacronucleata</taxon>
        <taxon>Oligohymenophorea</taxon>
        <taxon>Hymenostomatida</taxon>
        <taxon>Tetrahymenina</taxon>
        <taxon>Tetrahymenidae</taxon>
        <taxon>Tetrahymena</taxon>
    </lineage>
</organism>
<evidence type="ECO:0000256" key="5">
    <source>
        <dbReference type="SAM" id="MobiDB-lite"/>
    </source>
</evidence>
<dbReference type="InParanoid" id="I7M1B3"/>
<proteinExistence type="inferred from homology"/>
<dbReference type="InterPro" id="IPR016130">
    <property type="entry name" value="Tyr_Pase_AS"/>
</dbReference>
<keyword evidence="9" id="KW-1185">Reference proteome</keyword>
<feature type="region of interest" description="Disordered" evidence="5">
    <location>
        <begin position="1"/>
        <end position="47"/>
    </location>
</feature>
<dbReference type="GO" id="GO:0004722">
    <property type="term" value="F:protein serine/threonine phosphatase activity"/>
    <property type="evidence" value="ECO:0007669"/>
    <property type="project" value="UniProtKB-EC"/>
</dbReference>
<dbReference type="PROSITE" id="PS50056">
    <property type="entry name" value="TYR_PHOSPHATASE_2"/>
    <property type="match status" value="1"/>
</dbReference>
<dbReference type="Gene3D" id="3.90.190.10">
    <property type="entry name" value="Protein tyrosine phosphatase superfamily"/>
    <property type="match status" value="1"/>
</dbReference>
<comment type="similarity">
    <text evidence="1">Belongs to the protein-tyrosine phosphatase family. Non-receptor class dual specificity subfamily.</text>
</comment>
<sequence>MEQQVQENIDDQALQKEIDQIQLQPHEEIKSQEEQKENNQDSEQNPKQIKDELTQEQQKKKIERLHQCILAIVALKKMNTDHMPAKIIDYLYLGSIGAALKKDVIEKLNIKFILSAMDKSKPMFQDICTYKQLPILDSPDVDIQKYFDESSEFINQAVESQQNILVHCFAGKSRSTTLVLAYLMKYKKLALDEALNLVRQTREIAQPNSGFMKQLQMYEQNLKEKIQVQNEENKI</sequence>
<gene>
    <name evidence="8" type="ORF">TTHERM_00125610</name>
</gene>
<dbReference type="CDD" id="cd14498">
    <property type="entry name" value="DSP"/>
    <property type="match status" value="1"/>
</dbReference>
<feature type="compositionally biased region" description="Basic and acidic residues" evidence="5">
    <location>
        <begin position="13"/>
        <end position="39"/>
    </location>
</feature>
<dbReference type="KEGG" id="tet:TTHERM_00125610"/>
<dbReference type="OrthoDB" id="10252009at2759"/>
<evidence type="ECO:0000256" key="3">
    <source>
        <dbReference type="ARBA" id="ARBA00022912"/>
    </source>
</evidence>
<dbReference type="InterPro" id="IPR020422">
    <property type="entry name" value="TYR_PHOSPHATASE_DUAL_dom"/>
</dbReference>
<dbReference type="AlphaFoldDB" id="I7M1B3"/>
<dbReference type="GO" id="GO:0043409">
    <property type="term" value="P:negative regulation of MAPK cascade"/>
    <property type="evidence" value="ECO:0007669"/>
    <property type="project" value="TreeGrafter"/>
</dbReference>
<feature type="domain" description="Tyrosine specific protein phosphatases" evidence="7">
    <location>
        <begin position="144"/>
        <end position="202"/>
    </location>
</feature>
<dbReference type="GO" id="GO:0033550">
    <property type="term" value="F:MAP kinase tyrosine phosphatase activity"/>
    <property type="evidence" value="ECO:0007669"/>
    <property type="project" value="TreeGrafter"/>
</dbReference>
<reference evidence="9" key="1">
    <citation type="journal article" date="2006" name="PLoS Biol.">
        <title>Macronuclear genome sequence of the ciliate Tetrahymena thermophila, a model eukaryote.</title>
        <authorList>
            <person name="Eisen J.A."/>
            <person name="Coyne R.S."/>
            <person name="Wu M."/>
            <person name="Wu D."/>
            <person name="Thiagarajan M."/>
            <person name="Wortman J.R."/>
            <person name="Badger J.H."/>
            <person name="Ren Q."/>
            <person name="Amedeo P."/>
            <person name="Jones K.M."/>
            <person name="Tallon L.J."/>
            <person name="Delcher A.L."/>
            <person name="Salzberg S.L."/>
            <person name="Silva J.C."/>
            <person name="Haas B.J."/>
            <person name="Majoros W.H."/>
            <person name="Farzad M."/>
            <person name="Carlton J.M."/>
            <person name="Smith R.K. Jr."/>
            <person name="Garg J."/>
            <person name="Pearlman R.E."/>
            <person name="Karrer K.M."/>
            <person name="Sun L."/>
            <person name="Manning G."/>
            <person name="Elde N.C."/>
            <person name="Turkewitz A.P."/>
            <person name="Asai D.J."/>
            <person name="Wilkes D.E."/>
            <person name="Wang Y."/>
            <person name="Cai H."/>
            <person name="Collins K."/>
            <person name="Stewart B.A."/>
            <person name="Lee S.R."/>
            <person name="Wilamowska K."/>
            <person name="Weinberg Z."/>
            <person name="Ruzzo W.L."/>
            <person name="Wloga D."/>
            <person name="Gaertig J."/>
            <person name="Frankel J."/>
            <person name="Tsao C.-C."/>
            <person name="Gorovsky M.A."/>
            <person name="Keeling P.J."/>
            <person name="Waller R.F."/>
            <person name="Patron N.J."/>
            <person name="Cherry J.M."/>
            <person name="Stover N.A."/>
            <person name="Krieger C.J."/>
            <person name="del Toro C."/>
            <person name="Ryder H.F."/>
            <person name="Williamson S.C."/>
            <person name="Barbeau R.A."/>
            <person name="Hamilton E.P."/>
            <person name="Orias E."/>
        </authorList>
    </citation>
    <scope>NUCLEOTIDE SEQUENCE [LARGE SCALE GENOMIC DNA]</scope>
    <source>
        <strain evidence="9">SB210</strain>
    </source>
</reference>
<dbReference type="SMART" id="SM00195">
    <property type="entry name" value="DSPc"/>
    <property type="match status" value="1"/>
</dbReference>
<dbReference type="InterPro" id="IPR000340">
    <property type="entry name" value="Dual-sp_phosphatase_cat-dom"/>
</dbReference>
<evidence type="ECO:0000313" key="8">
    <source>
        <dbReference type="EMBL" id="EAR95995.2"/>
    </source>
</evidence>
<dbReference type="InterPro" id="IPR000387">
    <property type="entry name" value="Tyr_Pase_dom"/>
</dbReference>
<evidence type="ECO:0000256" key="2">
    <source>
        <dbReference type="ARBA" id="ARBA00022801"/>
    </source>
</evidence>
<keyword evidence="2" id="KW-0378">Hydrolase</keyword>
<feature type="domain" description="Tyrosine-protein phosphatase" evidence="6">
    <location>
        <begin position="83"/>
        <end position="224"/>
    </location>
</feature>
<dbReference type="PANTHER" id="PTHR10159">
    <property type="entry name" value="DUAL SPECIFICITY PROTEIN PHOSPHATASE"/>
    <property type="match status" value="1"/>
</dbReference>
<evidence type="ECO:0000256" key="1">
    <source>
        <dbReference type="ARBA" id="ARBA00008601"/>
    </source>
</evidence>
<accession>I7M1B3</accession>